<dbReference type="GO" id="GO:0016747">
    <property type="term" value="F:acyltransferase activity, transferring groups other than amino-acyl groups"/>
    <property type="evidence" value="ECO:0007669"/>
    <property type="project" value="InterPro"/>
</dbReference>
<protein>
    <recommendedName>
        <fullName evidence="2">Acyltransferase 3 domain-containing protein</fullName>
    </recommendedName>
</protein>
<feature type="transmembrane region" description="Helical" evidence="1">
    <location>
        <begin position="259"/>
        <end position="278"/>
    </location>
</feature>
<gene>
    <name evidence="3" type="ORF">NQ315_012178</name>
</gene>
<evidence type="ECO:0000256" key="1">
    <source>
        <dbReference type="SAM" id="Phobius"/>
    </source>
</evidence>
<feature type="transmembrane region" description="Helical" evidence="1">
    <location>
        <begin position="106"/>
        <end position="123"/>
    </location>
</feature>
<dbReference type="Pfam" id="PF01757">
    <property type="entry name" value="Acyl_transf_3"/>
    <property type="match status" value="1"/>
</dbReference>
<comment type="caution">
    <text evidence="3">The sequence shown here is derived from an EMBL/GenBank/DDBJ whole genome shotgun (WGS) entry which is preliminary data.</text>
</comment>
<keyword evidence="1" id="KW-0472">Membrane</keyword>
<feature type="transmembrane region" description="Helical" evidence="1">
    <location>
        <begin position="18"/>
        <end position="37"/>
    </location>
</feature>
<feature type="transmembrane region" description="Helical" evidence="1">
    <location>
        <begin position="217"/>
        <end position="239"/>
    </location>
</feature>
<feature type="transmembrane region" description="Helical" evidence="1">
    <location>
        <begin position="298"/>
        <end position="316"/>
    </location>
</feature>
<dbReference type="PANTHER" id="PTHR11161:SF4">
    <property type="entry name" value="DROP DEAD"/>
    <property type="match status" value="1"/>
</dbReference>
<dbReference type="AlphaFoldDB" id="A0AAV8VZG6"/>
<reference evidence="3 4" key="1">
    <citation type="journal article" date="2023" name="Insect Mol. Biol.">
        <title>Genome sequencing provides insights into the evolution of gene families encoding plant cell wall-degrading enzymes in longhorned beetles.</title>
        <authorList>
            <person name="Shin N.R."/>
            <person name="Okamura Y."/>
            <person name="Kirsch R."/>
            <person name="Pauchet Y."/>
        </authorList>
    </citation>
    <scope>NUCLEOTIDE SEQUENCE [LARGE SCALE GENOMIC DNA]</scope>
    <source>
        <strain evidence="3">EAD_L_NR</strain>
    </source>
</reference>
<feature type="domain" description="Acyltransferase 3" evidence="2">
    <location>
        <begin position="19"/>
        <end position="310"/>
    </location>
</feature>
<accession>A0AAV8VZG6</accession>
<keyword evidence="4" id="KW-1185">Reference proteome</keyword>
<dbReference type="EMBL" id="JANEYG010000020">
    <property type="protein sequence ID" value="KAJ8919190.1"/>
    <property type="molecule type" value="Genomic_DNA"/>
</dbReference>
<keyword evidence="1" id="KW-1133">Transmembrane helix</keyword>
<proteinExistence type="predicted"/>
<feature type="transmembrane region" description="Helical" evidence="1">
    <location>
        <begin position="185"/>
        <end position="205"/>
    </location>
</feature>
<name>A0AAV8VZG6_9CUCU</name>
<dbReference type="InterPro" id="IPR052728">
    <property type="entry name" value="O2_lipid_transport_reg"/>
</dbReference>
<evidence type="ECO:0000259" key="2">
    <source>
        <dbReference type="Pfam" id="PF01757"/>
    </source>
</evidence>
<dbReference type="PANTHER" id="PTHR11161">
    <property type="entry name" value="O-ACYLTRANSFERASE"/>
    <property type="match status" value="1"/>
</dbReference>
<evidence type="ECO:0000313" key="3">
    <source>
        <dbReference type="EMBL" id="KAJ8919190.1"/>
    </source>
</evidence>
<keyword evidence="1" id="KW-0812">Transmembrane</keyword>
<feature type="transmembrane region" description="Helical" evidence="1">
    <location>
        <begin position="157"/>
        <end position="173"/>
    </location>
</feature>
<dbReference type="Proteomes" id="UP001159042">
    <property type="component" value="Unassembled WGS sequence"/>
</dbReference>
<evidence type="ECO:0000313" key="4">
    <source>
        <dbReference type="Proteomes" id="UP001159042"/>
    </source>
</evidence>
<feature type="transmembrane region" description="Helical" evidence="1">
    <location>
        <begin position="81"/>
        <end position="99"/>
    </location>
</feature>
<dbReference type="InterPro" id="IPR002656">
    <property type="entry name" value="Acyl_transf_3_dom"/>
</dbReference>
<sequence>MPECTLTNVNHGSTIYRILPNLVAVILFCTYLLPFLGSGPLWPLVVNHHAELCKKYMWRNMLLIHNYFGFENMCLTHTHQVGIDMQLFLVTPIFVYLLWKYRGLGFWISGIAALLSTVLRFWVTWTNSLSHVVHFGIPVSRMFKTATLSYILPTHRLTIYLIGISLAYALRYTNKTSSFSKKRRLIIWSILYPLTLSVWLGPIHMSEKGYEYKKIDAALYAAFSPIFWGIGVAWVIYAVNRGFGNWFGPLLNWKYFIPFTKIAYAVYLVQFPVFFYNVGQTRHVDEYKSYMMMQVNETAIIIILSILLTLTVEMPFQNLGKAIFSTGGKTRSEKK</sequence>
<organism evidence="3 4">
    <name type="scientific">Exocentrus adspersus</name>
    <dbReference type="NCBI Taxonomy" id="1586481"/>
    <lineage>
        <taxon>Eukaryota</taxon>
        <taxon>Metazoa</taxon>
        <taxon>Ecdysozoa</taxon>
        <taxon>Arthropoda</taxon>
        <taxon>Hexapoda</taxon>
        <taxon>Insecta</taxon>
        <taxon>Pterygota</taxon>
        <taxon>Neoptera</taxon>
        <taxon>Endopterygota</taxon>
        <taxon>Coleoptera</taxon>
        <taxon>Polyphaga</taxon>
        <taxon>Cucujiformia</taxon>
        <taxon>Chrysomeloidea</taxon>
        <taxon>Cerambycidae</taxon>
        <taxon>Lamiinae</taxon>
        <taxon>Acanthocinini</taxon>
        <taxon>Exocentrus</taxon>
    </lineage>
</organism>